<dbReference type="InterPro" id="IPR050892">
    <property type="entry name" value="ADP-ribose_metab_enzymes"/>
</dbReference>
<dbReference type="SUPFAM" id="SSF158997">
    <property type="entry name" value="Trm112p-like"/>
    <property type="match status" value="1"/>
</dbReference>
<proteinExistence type="predicted"/>
<feature type="domain" description="Macro" evidence="1">
    <location>
        <begin position="1"/>
        <end position="160"/>
    </location>
</feature>
<comment type="caution">
    <text evidence="2">The sequence shown here is derived from an EMBL/GenBank/DDBJ whole genome shotgun (WGS) entry which is preliminary data.</text>
</comment>
<dbReference type="InterPro" id="IPR043472">
    <property type="entry name" value="Macro_dom-like"/>
</dbReference>
<dbReference type="CDD" id="cd21089">
    <property type="entry name" value="Trm112-like"/>
    <property type="match status" value="1"/>
</dbReference>
<sequence>MLQMSDHKLKITEISGDLFAAPKEYSLGHCVSADLRMGKGIAVKFRDTFGQIQTLRNQNAKAGGMAVLKDGERYIYYMVTKTAVYDKPTYQNMFSSLTTMRDHMKLNNVSKLAIPKIGCGLDGLNWSKVMDQLHECIRGVKVGYPLKLNIVHKETVTAEFNPDFITRIIPRLDWPTVCAGAEKVGCTADIPATLSENYASDNEFLQKLHHVLMEIEVIEGNLECPETGRVFPITEGIPNMLLNEDEV</sequence>
<name>A0A9Q0MMJ1_9DIPT</name>
<dbReference type="PROSITE" id="PS51154">
    <property type="entry name" value="MACRO"/>
    <property type="match status" value="1"/>
</dbReference>
<dbReference type="EMBL" id="WJQU01002461">
    <property type="protein sequence ID" value="KAJ6632824.1"/>
    <property type="molecule type" value="Genomic_DNA"/>
</dbReference>
<dbReference type="Gene3D" id="3.40.220.10">
    <property type="entry name" value="Leucine Aminopeptidase, subunit E, domain 1"/>
    <property type="match status" value="1"/>
</dbReference>
<dbReference type="Proteomes" id="UP001151699">
    <property type="component" value="Unassembled WGS sequence"/>
</dbReference>
<reference evidence="2" key="1">
    <citation type="submission" date="2022-07" db="EMBL/GenBank/DDBJ databases">
        <authorList>
            <person name="Trinca V."/>
            <person name="Uliana J.V.C."/>
            <person name="Torres T.T."/>
            <person name="Ward R.J."/>
            <person name="Monesi N."/>
        </authorList>
    </citation>
    <scope>NUCLEOTIDE SEQUENCE</scope>
    <source>
        <strain evidence="2">HSMRA1968</strain>
        <tissue evidence="2">Whole embryos</tissue>
    </source>
</reference>
<accession>A0A9Q0MMJ1</accession>
<keyword evidence="3" id="KW-1185">Reference proteome</keyword>
<dbReference type="AlphaFoldDB" id="A0A9Q0MMJ1"/>
<organism evidence="2 3">
    <name type="scientific">Pseudolycoriella hygida</name>
    <dbReference type="NCBI Taxonomy" id="35572"/>
    <lineage>
        <taxon>Eukaryota</taxon>
        <taxon>Metazoa</taxon>
        <taxon>Ecdysozoa</taxon>
        <taxon>Arthropoda</taxon>
        <taxon>Hexapoda</taxon>
        <taxon>Insecta</taxon>
        <taxon>Pterygota</taxon>
        <taxon>Neoptera</taxon>
        <taxon>Endopterygota</taxon>
        <taxon>Diptera</taxon>
        <taxon>Nematocera</taxon>
        <taxon>Sciaroidea</taxon>
        <taxon>Sciaridae</taxon>
        <taxon>Pseudolycoriella</taxon>
    </lineage>
</organism>
<dbReference type="CDD" id="cd02901">
    <property type="entry name" value="Macro_Poa1p-like"/>
    <property type="match status" value="1"/>
</dbReference>
<evidence type="ECO:0000259" key="1">
    <source>
        <dbReference type="PROSITE" id="PS51154"/>
    </source>
</evidence>
<dbReference type="GO" id="GO:0140291">
    <property type="term" value="P:peptidyl-glutamate ADP-deribosylation"/>
    <property type="evidence" value="ECO:0007669"/>
    <property type="project" value="TreeGrafter"/>
</dbReference>
<dbReference type="InterPro" id="IPR002589">
    <property type="entry name" value="Macro_dom"/>
</dbReference>
<dbReference type="PANTHER" id="PTHR12521:SF0">
    <property type="entry name" value="ADP-RIBOSE GLYCOHYDROLASE OARD1"/>
    <property type="match status" value="1"/>
</dbReference>
<dbReference type="InterPro" id="IPR005651">
    <property type="entry name" value="Trm112-like"/>
</dbReference>
<dbReference type="Pfam" id="PF03966">
    <property type="entry name" value="Trm112p"/>
    <property type="match status" value="1"/>
</dbReference>
<dbReference type="Pfam" id="PF01661">
    <property type="entry name" value="Macro"/>
    <property type="match status" value="1"/>
</dbReference>
<gene>
    <name evidence="2" type="primary">OARD1</name>
    <name evidence="2" type="ORF">Bhyg_15815</name>
</gene>
<evidence type="ECO:0000313" key="2">
    <source>
        <dbReference type="EMBL" id="KAJ6632824.1"/>
    </source>
</evidence>
<dbReference type="PANTHER" id="PTHR12521">
    <property type="entry name" value="PROTEIN C6ORF130"/>
    <property type="match status" value="1"/>
</dbReference>
<dbReference type="OrthoDB" id="2187549at2759"/>
<evidence type="ECO:0000313" key="3">
    <source>
        <dbReference type="Proteomes" id="UP001151699"/>
    </source>
</evidence>
<dbReference type="SUPFAM" id="SSF52949">
    <property type="entry name" value="Macro domain-like"/>
    <property type="match status" value="1"/>
</dbReference>
<protein>
    <submittedName>
        <fullName evidence="2">ADP-ribose glycohydrolase OARD1</fullName>
    </submittedName>
</protein>